<dbReference type="eggNOG" id="COG0613">
    <property type="taxonomic scope" value="Bacteria"/>
</dbReference>
<dbReference type="AlphaFoldDB" id="A0A084JDR6"/>
<gene>
    <name evidence="1" type="ORF">IO99_07640</name>
</gene>
<sequence length="259" mass="30462">MNIDFHVHGLLSKRKDFNERFFNEEIEYAKQCELNGIIMCEHFNAINFKEIYKYLEENYEYKDHRYLVKGVSVFPAMEVSIKDKGHVVLVGRREAILEIHEGLEHYMNRENLVEFKELLDLADEYGCLKIGAHPFRRGHKLCNHPEELLKRLDAIDLNAKDIFKKGEEEVRRELYELSSKIGVNVITGSDSHTPLQLGGIYTKLDNPCYTIEELRLAITSEDYSIKIEPSLNFRVYTSKILKRYLIARTDYNKDMEFTI</sequence>
<reference evidence="1 2" key="1">
    <citation type="submission" date="2014-07" db="EMBL/GenBank/DDBJ databases">
        <title>Draft genome of Clostridium sulfidigenes 113A isolated from sediments associated with methane hydrate from Krishna Godavari basin.</title>
        <authorList>
            <person name="Honkalas V.S."/>
            <person name="Dabir A.P."/>
            <person name="Arora P."/>
            <person name="Dhakephalkar P.K."/>
        </authorList>
    </citation>
    <scope>NUCLEOTIDE SEQUENCE [LARGE SCALE GENOMIC DNA]</scope>
    <source>
        <strain evidence="1 2">113A</strain>
    </source>
</reference>
<proteinExistence type="predicted"/>
<keyword evidence="2" id="KW-1185">Reference proteome</keyword>
<dbReference type="STRING" id="318464.IO99_07640"/>
<name>A0A084JDR6_9CLOT</name>
<dbReference type="InterPro" id="IPR016195">
    <property type="entry name" value="Pol/histidinol_Pase-like"/>
</dbReference>
<protein>
    <submittedName>
        <fullName evidence="1">Histidinol phosphatase</fullName>
    </submittedName>
</protein>
<dbReference type="Pfam" id="PF13263">
    <property type="entry name" value="PHP_C"/>
    <property type="match status" value="1"/>
</dbReference>
<comment type="caution">
    <text evidence="1">The sequence shown here is derived from an EMBL/GenBank/DDBJ whole genome shotgun (WGS) entry which is preliminary data.</text>
</comment>
<organism evidence="1 2">
    <name type="scientific">Clostridium sulfidigenes</name>
    <dbReference type="NCBI Taxonomy" id="318464"/>
    <lineage>
        <taxon>Bacteria</taxon>
        <taxon>Bacillati</taxon>
        <taxon>Bacillota</taxon>
        <taxon>Clostridia</taxon>
        <taxon>Eubacteriales</taxon>
        <taxon>Clostridiaceae</taxon>
        <taxon>Clostridium</taxon>
    </lineage>
</organism>
<accession>A0A084JDR6</accession>
<evidence type="ECO:0000313" key="2">
    <source>
        <dbReference type="Proteomes" id="UP000028542"/>
    </source>
</evidence>
<dbReference type="Gene3D" id="3.20.20.140">
    <property type="entry name" value="Metal-dependent hydrolases"/>
    <property type="match status" value="1"/>
</dbReference>
<evidence type="ECO:0000313" key="1">
    <source>
        <dbReference type="EMBL" id="KEZ87100.1"/>
    </source>
</evidence>
<dbReference type="RefSeq" id="WP_035131859.1">
    <property type="nucleotide sequence ID" value="NZ_JPMD01000015.1"/>
</dbReference>
<dbReference type="EMBL" id="JPMD01000015">
    <property type="protein sequence ID" value="KEZ87100.1"/>
    <property type="molecule type" value="Genomic_DNA"/>
</dbReference>
<dbReference type="Proteomes" id="UP000028542">
    <property type="component" value="Unassembled WGS sequence"/>
</dbReference>
<dbReference type="SUPFAM" id="SSF89550">
    <property type="entry name" value="PHP domain-like"/>
    <property type="match status" value="1"/>
</dbReference>